<evidence type="ECO:0000313" key="2">
    <source>
        <dbReference type="EMBL" id="JAH76277.1"/>
    </source>
</evidence>
<reference evidence="2" key="1">
    <citation type="submission" date="2014-11" db="EMBL/GenBank/DDBJ databases">
        <authorList>
            <person name="Amaro Gonzalez C."/>
        </authorList>
    </citation>
    <scope>NUCLEOTIDE SEQUENCE</scope>
</reference>
<protein>
    <submittedName>
        <fullName evidence="2">Uncharacterized protein</fullName>
    </submittedName>
</protein>
<evidence type="ECO:0000256" key="1">
    <source>
        <dbReference type="SAM" id="Phobius"/>
    </source>
</evidence>
<name>A0A0E9VE08_ANGAN</name>
<reference evidence="2" key="2">
    <citation type="journal article" date="2015" name="Fish Shellfish Immunol.">
        <title>Early steps in the European eel (Anguilla anguilla)-Vibrio vulnificus interaction in the gills: Role of the RtxA13 toxin.</title>
        <authorList>
            <person name="Callol A."/>
            <person name="Pajuelo D."/>
            <person name="Ebbesson L."/>
            <person name="Teles M."/>
            <person name="MacKenzie S."/>
            <person name="Amaro C."/>
        </authorList>
    </citation>
    <scope>NUCLEOTIDE SEQUENCE</scope>
</reference>
<keyword evidence="1" id="KW-1133">Transmembrane helix</keyword>
<organism evidence="2">
    <name type="scientific">Anguilla anguilla</name>
    <name type="common">European freshwater eel</name>
    <name type="synonym">Muraena anguilla</name>
    <dbReference type="NCBI Taxonomy" id="7936"/>
    <lineage>
        <taxon>Eukaryota</taxon>
        <taxon>Metazoa</taxon>
        <taxon>Chordata</taxon>
        <taxon>Craniata</taxon>
        <taxon>Vertebrata</taxon>
        <taxon>Euteleostomi</taxon>
        <taxon>Actinopterygii</taxon>
        <taxon>Neopterygii</taxon>
        <taxon>Teleostei</taxon>
        <taxon>Anguilliformes</taxon>
        <taxon>Anguillidae</taxon>
        <taxon>Anguilla</taxon>
    </lineage>
</organism>
<feature type="transmembrane region" description="Helical" evidence="1">
    <location>
        <begin position="39"/>
        <end position="61"/>
    </location>
</feature>
<keyword evidence="1" id="KW-0812">Transmembrane</keyword>
<keyword evidence="1" id="KW-0472">Membrane</keyword>
<accession>A0A0E9VE08</accession>
<dbReference type="EMBL" id="GBXM01032300">
    <property type="protein sequence ID" value="JAH76277.1"/>
    <property type="molecule type" value="Transcribed_RNA"/>
</dbReference>
<sequence length="75" mass="8326">MVTVFSFVLYVDLCILKPHLLNCTCTGAKKCFSVSACSLSLFTAISLFCSSIIRFVLYFCIHSMGKPKVAYMPCL</sequence>
<dbReference type="AlphaFoldDB" id="A0A0E9VE08"/>
<proteinExistence type="predicted"/>